<protein>
    <submittedName>
        <fullName evidence="1">Uncharacterized protein</fullName>
    </submittedName>
</protein>
<dbReference type="AlphaFoldDB" id="A0A2H1GI09"/>
<evidence type="ECO:0000313" key="1">
    <source>
        <dbReference type="EMBL" id="SMR53212.1"/>
    </source>
</evidence>
<evidence type="ECO:0000313" key="2">
    <source>
        <dbReference type="Proteomes" id="UP000245764"/>
    </source>
</evidence>
<organism evidence="1 2">
    <name type="scientific">Zymoseptoria tritici ST99CH_1E4</name>
    <dbReference type="NCBI Taxonomy" id="1276532"/>
    <lineage>
        <taxon>Eukaryota</taxon>
        <taxon>Fungi</taxon>
        <taxon>Dikarya</taxon>
        <taxon>Ascomycota</taxon>
        <taxon>Pezizomycotina</taxon>
        <taxon>Dothideomycetes</taxon>
        <taxon>Dothideomycetidae</taxon>
        <taxon>Mycosphaerellales</taxon>
        <taxon>Mycosphaerellaceae</taxon>
        <taxon>Zymoseptoria</taxon>
    </lineage>
</organism>
<dbReference type="EMBL" id="LT854257">
    <property type="protein sequence ID" value="SMR53212.1"/>
    <property type="molecule type" value="Genomic_DNA"/>
</dbReference>
<sequence>MVSRSCMCWPLPAAPDRQMPCPARRLHWRLPAIAILQGRAERLWAERLLPYTLNAFVWRPRGEVWETALPGRP</sequence>
<name>A0A2H1GI09_ZYMTR</name>
<proteinExistence type="predicted"/>
<accession>A0A2H1GI09</accession>
<reference evidence="2" key="1">
    <citation type="submission" date="2017-05" db="EMBL/GenBank/DDBJ databases">
        <authorList>
            <person name="Song R."/>
            <person name="Chenine A.L."/>
            <person name="Ruprecht R.M."/>
        </authorList>
    </citation>
    <scope>NUCLEOTIDE SEQUENCE [LARGE SCALE GENOMIC DNA]</scope>
</reference>
<gene>
    <name evidence="1" type="ORF">ZT1E4_G6487</name>
</gene>
<dbReference type="Proteomes" id="UP000245764">
    <property type="component" value="Chromosome 5"/>
</dbReference>